<evidence type="ECO:0000313" key="1">
    <source>
        <dbReference type="EMBL" id="MBA0570174.1"/>
    </source>
</evidence>
<proteinExistence type="predicted"/>
<organism evidence="1 2">
    <name type="scientific">Gossypium lobatum</name>
    <dbReference type="NCBI Taxonomy" id="34289"/>
    <lineage>
        <taxon>Eukaryota</taxon>
        <taxon>Viridiplantae</taxon>
        <taxon>Streptophyta</taxon>
        <taxon>Embryophyta</taxon>
        <taxon>Tracheophyta</taxon>
        <taxon>Spermatophyta</taxon>
        <taxon>Magnoliopsida</taxon>
        <taxon>eudicotyledons</taxon>
        <taxon>Gunneridae</taxon>
        <taxon>Pentapetalae</taxon>
        <taxon>rosids</taxon>
        <taxon>malvids</taxon>
        <taxon>Malvales</taxon>
        <taxon>Malvaceae</taxon>
        <taxon>Malvoideae</taxon>
        <taxon>Gossypium</taxon>
    </lineage>
</organism>
<sequence>IWATKGTLEEGLCWKVGRGTNISVSNDFWIPNVKKNRLPALITNLNAFKVAKLIDQSNRTWKKELIASTFSEDVAEKIICIPLAEEPHKDFWV</sequence>
<name>A0A7J8MZU6_9ROSI</name>
<dbReference type="EMBL" id="JABEZX010000011">
    <property type="protein sequence ID" value="MBA0570174.1"/>
    <property type="molecule type" value="Genomic_DNA"/>
</dbReference>
<evidence type="ECO:0000313" key="2">
    <source>
        <dbReference type="Proteomes" id="UP000593572"/>
    </source>
</evidence>
<keyword evidence="2" id="KW-1185">Reference proteome</keyword>
<feature type="non-terminal residue" evidence="1">
    <location>
        <position position="1"/>
    </location>
</feature>
<dbReference type="Proteomes" id="UP000593572">
    <property type="component" value="Unassembled WGS sequence"/>
</dbReference>
<accession>A0A7J8MZU6</accession>
<protein>
    <recommendedName>
        <fullName evidence="3">Reverse transcriptase</fullName>
    </recommendedName>
</protein>
<evidence type="ECO:0008006" key="3">
    <source>
        <dbReference type="Google" id="ProtNLM"/>
    </source>
</evidence>
<dbReference type="AlphaFoldDB" id="A0A7J8MZU6"/>
<gene>
    <name evidence="1" type="ORF">Golob_003858</name>
</gene>
<reference evidence="1 2" key="1">
    <citation type="journal article" date="2019" name="Genome Biol. Evol.">
        <title>Insights into the evolution of the New World diploid cottons (Gossypium, subgenus Houzingenia) based on genome sequencing.</title>
        <authorList>
            <person name="Grover C.E."/>
            <person name="Arick M.A. 2nd"/>
            <person name="Thrash A."/>
            <person name="Conover J.L."/>
            <person name="Sanders W.S."/>
            <person name="Peterson D.G."/>
            <person name="Frelichowski J.E."/>
            <person name="Scheffler J.A."/>
            <person name="Scheffler B.E."/>
            <person name="Wendel J.F."/>
        </authorList>
    </citation>
    <scope>NUCLEOTIDE SEQUENCE [LARGE SCALE GENOMIC DNA]</scope>
    <source>
        <strain evidence="1">157</strain>
        <tissue evidence="1">Leaf</tissue>
    </source>
</reference>
<comment type="caution">
    <text evidence="1">The sequence shown here is derived from an EMBL/GenBank/DDBJ whole genome shotgun (WGS) entry which is preliminary data.</text>
</comment>